<gene>
    <name evidence="1" type="ORF">BJ212DRAFT_1294492</name>
</gene>
<accession>A0A9P7JKA4</accession>
<keyword evidence="2" id="KW-1185">Reference proteome</keyword>
<sequence length="168" mass="19334">MCMKTNKSAPFPLPVAVRAAHLSSSPPNKLRYQMIGARLLIIVDNYIWGAATQPKKVWHYVSKKCGQRHDLERYNLYIKLRHSRNTKIHSTAVELYFKVGSDMGHKQLAWTELWSFWFQPLPWCASHAKMCLWCMIASSLECLLVDFQQSPGWYGEGIESSTVVSEDL</sequence>
<dbReference type="GeneID" id="64626227"/>
<reference evidence="1" key="1">
    <citation type="journal article" date="2020" name="New Phytol.">
        <title>Comparative genomics reveals dynamic genome evolution in host specialist ectomycorrhizal fungi.</title>
        <authorList>
            <person name="Lofgren L.A."/>
            <person name="Nguyen N.H."/>
            <person name="Vilgalys R."/>
            <person name="Ruytinx J."/>
            <person name="Liao H.L."/>
            <person name="Branco S."/>
            <person name="Kuo A."/>
            <person name="LaButti K."/>
            <person name="Lipzen A."/>
            <person name="Andreopoulos W."/>
            <person name="Pangilinan J."/>
            <person name="Riley R."/>
            <person name="Hundley H."/>
            <person name="Na H."/>
            <person name="Barry K."/>
            <person name="Grigoriev I.V."/>
            <person name="Stajich J.E."/>
            <person name="Kennedy P.G."/>
        </authorList>
    </citation>
    <scope>NUCLEOTIDE SEQUENCE</scope>
    <source>
        <strain evidence="1">MN1</strain>
    </source>
</reference>
<dbReference type="EMBL" id="JABBWG010000001">
    <property type="protein sequence ID" value="KAG1827142.1"/>
    <property type="molecule type" value="Genomic_DNA"/>
</dbReference>
<protein>
    <submittedName>
        <fullName evidence="1">Uncharacterized protein</fullName>
    </submittedName>
</protein>
<name>A0A9P7JKA4_9AGAM</name>
<evidence type="ECO:0000313" key="1">
    <source>
        <dbReference type="EMBL" id="KAG1827142.1"/>
    </source>
</evidence>
<comment type="caution">
    <text evidence="1">The sequence shown here is derived from an EMBL/GenBank/DDBJ whole genome shotgun (WGS) entry which is preliminary data.</text>
</comment>
<dbReference type="RefSeq" id="XP_041199989.1">
    <property type="nucleotide sequence ID" value="XM_041332210.1"/>
</dbReference>
<dbReference type="Proteomes" id="UP000807769">
    <property type="component" value="Unassembled WGS sequence"/>
</dbReference>
<evidence type="ECO:0000313" key="2">
    <source>
        <dbReference type="Proteomes" id="UP000807769"/>
    </source>
</evidence>
<proteinExistence type="predicted"/>
<dbReference type="AlphaFoldDB" id="A0A9P7JKA4"/>
<organism evidence="1 2">
    <name type="scientific">Suillus subaureus</name>
    <dbReference type="NCBI Taxonomy" id="48587"/>
    <lineage>
        <taxon>Eukaryota</taxon>
        <taxon>Fungi</taxon>
        <taxon>Dikarya</taxon>
        <taxon>Basidiomycota</taxon>
        <taxon>Agaricomycotina</taxon>
        <taxon>Agaricomycetes</taxon>
        <taxon>Agaricomycetidae</taxon>
        <taxon>Boletales</taxon>
        <taxon>Suillineae</taxon>
        <taxon>Suillaceae</taxon>
        <taxon>Suillus</taxon>
    </lineage>
</organism>